<comment type="caution">
    <text evidence="1">The sequence shown here is derived from an EMBL/GenBank/DDBJ whole genome shotgun (WGS) entry which is preliminary data.</text>
</comment>
<gene>
    <name evidence="1" type="ORF">I4F81_012168</name>
</gene>
<name>A0ACC3CHP3_PYRYE</name>
<evidence type="ECO:0000313" key="1">
    <source>
        <dbReference type="EMBL" id="KAK1869699.1"/>
    </source>
</evidence>
<sequence length="247" mass="25904">MAATPVAADVSAVLELVGDIVAMDRQRARRLAGSISSSHTEPPASNAAERKFFFVAAYMLSAKMEADKWEPLVGALQNYRTIGNGIHKEIQQVSTIGVYGVSMAAPASGSSCTSGPGSEATSCAAQLGPPPSAARGCTVGDRDNLRYDRALLVRTARVLQTAVTDMDALAMERIEHWTSSLLNAAEREAGNERLGTVHAAASVTSALDHTAVEIQKQVVAVDSPHEDLFAAMNIEDDGPANAGSGRQ</sequence>
<dbReference type="EMBL" id="CM020620">
    <property type="protein sequence ID" value="KAK1869699.1"/>
    <property type="molecule type" value="Genomic_DNA"/>
</dbReference>
<proteinExistence type="predicted"/>
<reference evidence="1" key="1">
    <citation type="submission" date="2019-11" db="EMBL/GenBank/DDBJ databases">
        <title>Nori genome reveals adaptations in red seaweeds to the harsh intertidal environment.</title>
        <authorList>
            <person name="Wang D."/>
            <person name="Mao Y."/>
        </authorList>
    </citation>
    <scope>NUCLEOTIDE SEQUENCE</scope>
    <source>
        <tissue evidence="1">Gametophyte</tissue>
    </source>
</reference>
<evidence type="ECO:0000313" key="2">
    <source>
        <dbReference type="Proteomes" id="UP000798662"/>
    </source>
</evidence>
<dbReference type="Proteomes" id="UP000798662">
    <property type="component" value="Chromosome 3"/>
</dbReference>
<protein>
    <submittedName>
        <fullName evidence="1">Uncharacterized protein</fullName>
    </submittedName>
</protein>
<accession>A0ACC3CHP3</accession>
<keyword evidence="2" id="KW-1185">Reference proteome</keyword>
<organism evidence="1 2">
    <name type="scientific">Pyropia yezoensis</name>
    <name type="common">Susabi-nori</name>
    <name type="synonym">Porphyra yezoensis</name>
    <dbReference type="NCBI Taxonomy" id="2788"/>
    <lineage>
        <taxon>Eukaryota</taxon>
        <taxon>Rhodophyta</taxon>
        <taxon>Bangiophyceae</taxon>
        <taxon>Bangiales</taxon>
        <taxon>Bangiaceae</taxon>
        <taxon>Pyropia</taxon>
    </lineage>
</organism>